<evidence type="ECO:0000313" key="3">
    <source>
        <dbReference type="Proteomes" id="UP001515641"/>
    </source>
</evidence>
<keyword evidence="3" id="KW-1185">Reference proteome</keyword>
<dbReference type="EMBL" id="JAAOMA010000006">
    <property type="protein sequence ID" value="NHR04876.1"/>
    <property type="molecule type" value="Genomic_DNA"/>
</dbReference>
<proteinExistence type="predicted"/>
<dbReference type="Proteomes" id="UP001515641">
    <property type="component" value="Unassembled WGS sequence"/>
</dbReference>
<comment type="caution">
    <text evidence="2">The sequence shown here is derived from an EMBL/GenBank/DDBJ whole genome shotgun (WGS) entry which is preliminary data.</text>
</comment>
<feature type="region of interest" description="Disordered" evidence="1">
    <location>
        <begin position="1"/>
        <end position="27"/>
    </location>
</feature>
<evidence type="ECO:0000313" key="2">
    <source>
        <dbReference type="EMBL" id="NHR04876.1"/>
    </source>
</evidence>
<dbReference type="RefSeq" id="WP_166451296.1">
    <property type="nucleotide sequence ID" value="NZ_JAAOMA010000006.1"/>
</dbReference>
<reference evidence="2 3" key="1">
    <citation type="submission" date="2020-03" db="EMBL/GenBank/DDBJ databases">
        <title>Draft genome sequence of environmentally isolated cultures.</title>
        <authorList>
            <person name="Wilson H.S."/>
            <person name="De Leon M.E."/>
        </authorList>
    </citation>
    <scope>NUCLEOTIDE SEQUENCE [LARGE SCALE GENOMIC DNA]</scope>
    <source>
        <strain evidence="2 3">HSC-31F16</strain>
    </source>
</reference>
<evidence type="ECO:0000256" key="1">
    <source>
        <dbReference type="SAM" id="MobiDB-lite"/>
    </source>
</evidence>
<accession>A0ABX0L1D2</accession>
<protein>
    <submittedName>
        <fullName evidence="2">Uncharacterized protein</fullName>
    </submittedName>
</protein>
<name>A0ABX0L1D2_9NEIS</name>
<organism evidence="2 3">
    <name type="scientific">Chromobacterium fluminis</name>
    <dbReference type="NCBI Taxonomy" id="3044269"/>
    <lineage>
        <taxon>Bacteria</taxon>
        <taxon>Pseudomonadati</taxon>
        <taxon>Pseudomonadota</taxon>
        <taxon>Betaproteobacteria</taxon>
        <taxon>Neisseriales</taxon>
        <taxon>Chromobacteriaceae</taxon>
        <taxon>Chromobacterium</taxon>
    </lineage>
</organism>
<gene>
    <name evidence="2" type="ORF">HA052_06665</name>
</gene>
<sequence length="225" mass="23308">MSVIVLDGEPGGAPARSRREAPEPQAGRQWQRQLEAELAKHSVCRAIRLGDGMDASAELAVEGRPGSLPNEAEALPWIAPRGAEPAPKGLRVVDAGTPVVMESLGLKAVAKARAEGGQAAPVRPAADGGDGAEAPLATEAALDAETAATLRTWLKPCKITVFADQGAVRVWVRDARLDAGEAEALGQRLARLLRDKGGRLAMLAVNGAVVFQENAAGGLPILKQG</sequence>